<dbReference type="OrthoDB" id="255603at2"/>
<dbReference type="Proteomes" id="UP000306192">
    <property type="component" value="Unassembled WGS sequence"/>
</dbReference>
<dbReference type="Pfam" id="PF20434">
    <property type="entry name" value="BD-FAE"/>
    <property type="match status" value="1"/>
</dbReference>
<sequence length="269" mass="28407">MRWRKPPPEPAVTRVAYGTDPDQFAEWRAPVLGAPAPVATAVLLHGGFYRSAYTLDLMRPLAADLVARGWAVFNTEYRRPDAHGWPATLSDLDAALGALRGLPQFDAGVPLVVFGHSAGGQLALELAEAEGDALPEGAAPVGAPAFAPPFVPPIALAVSLAGVVDLGYAVEHRLSSDAVVMALGGTPDEVPGRYAAADPARFERRRAPWLLVQGTGDSADFIAMNRRVSARPELGHPELLEAPGDHFAIIDPASPLWRATVARVEALLA</sequence>
<dbReference type="Gene3D" id="3.40.50.1820">
    <property type="entry name" value="alpha/beta hydrolase"/>
    <property type="match status" value="1"/>
</dbReference>
<feature type="domain" description="BD-FAE-like" evidence="2">
    <location>
        <begin position="38"/>
        <end position="218"/>
    </location>
</feature>
<dbReference type="InterPro" id="IPR029058">
    <property type="entry name" value="AB_hydrolase_fold"/>
</dbReference>
<evidence type="ECO:0000313" key="4">
    <source>
        <dbReference type="Proteomes" id="UP000306192"/>
    </source>
</evidence>
<keyword evidence="1 3" id="KW-0378">Hydrolase</keyword>
<dbReference type="SUPFAM" id="SSF53474">
    <property type="entry name" value="alpha/beta-Hydrolases"/>
    <property type="match status" value="1"/>
</dbReference>
<organism evidence="3 4">
    <name type="scientific">Subtercola vilae</name>
    <dbReference type="NCBI Taxonomy" id="2056433"/>
    <lineage>
        <taxon>Bacteria</taxon>
        <taxon>Bacillati</taxon>
        <taxon>Actinomycetota</taxon>
        <taxon>Actinomycetes</taxon>
        <taxon>Micrococcales</taxon>
        <taxon>Microbacteriaceae</taxon>
        <taxon>Subtercola</taxon>
    </lineage>
</organism>
<dbReference type="EMBL" id="QYRT01000042">
    <property type="protein sequence ID" value="TIH32125.1"/>
    <property type="molecule type" value="Genomic_DNA"/>
</dbReference>
<dbReference type="RefSeq" id="WP_136643314.1">
    <property type="nucleotide sequence ID" value="NZ_QYRT01000042.1"/>
</dbReference>
<dbReference type="GO" id="GO:0016787">
    <property type="term" value="F:hydrolase activity"/>
    <property type="evidence" value="ECO:0007669"/>
    <property type="project" value="UniProtKB-KW"/>
</dbReference>
<gene>
    <name evidence="3" type="ORF">D4765_15985</name>
</gene>
<accession>A0A4T2BKV8</accession>
<evidence type="ECO:0000259" key="2">
    <source>
        <dbReference type="Pfam" id="PF20434"/>
    </source>
</evidence>
<dbReference type="InterPro" id="IPR050300">
    <property type="entry name" value="GDXG_lipolytic_enzyme"/>
</dbReference>
<dbReference type="InterPro" id="IPR049492">
    <property type="entry name" value="BD-FAE-like_dom"/>
</dbReference>
<proteinExistence type="predicted"/>
<reference evidence="3 4" key="1">
    <citation type="journal article" date="2019" name="Microorganisms">
        <title>Systematic Affiliation and Genome Analysis of Subtercola vilae DB165(T) with Particular Emphasis on Cold Adaptation of an Isolate from a High-Altitude Cold Volcano Lake.</title>
        <authorList>
            <person name="Villalobos A.S."/>
            <person name="Wiese J."/>
            <person name="Imhoff J.F."/>
            <person name="Dorador C."/>
            <person name="Keller A."/>
            <person name="Hentschel U."/>
        </authorList>
    </citation>
    <scope>NUCLEOTIDE SEQUENCE [LARGE SCALE GENOMIC DNA]</scope>
    <source>
        <strain evidence="3 4">DB165</strain>
    </source>
</reference>
<evidence type="ECO:0000313" key="3">
    <source>
        <dbReference type="EMBL" id="TIH32125.1"/>
    </source>
</evidence>
<keyword evidence="4" id="KW-1185">Reference proteome</keyword>
<comment type="caution">
    <text evidence="3">The sequence shown here is derived from an EMBL/GenBank/DDBJ whole genome shotgun (WGS) entry which is preliminary data.</text>
</comment>
<dbReference type="PANTHER" id="PTHR48081">
    <property type="entry name" value="AB HYDROLASE SUPERFAMILY PROTEIN C4A8.06C"/>
    <property type="match status" value="1"/>
</dbReference>
<name>A0A4T2BKV8_9MICO</name>
<evidence type="ECO:0000256" key="1">
    <source>
        <dbReference type="ARBA" id="ARBA00022801"/>
    </source>
</evidence>
<protein>
    <submittedName>
        <fullName evidence="3">Alpha/beta fold hydrolase</fullName>
    </submittedName>
</protein>
<dbReference type="AlphaFoldDB" id="A0A4T2BKV8"/>